<keyword evidence="8 17" id="KW-0436">Ligase</keyword>
<dbReference type="PATRIC" id="fig|1503.3.peg.955"/>
<dbReference type="GO" id="GO:0008360">
    <property type="term" value="P:regulation of cell shape"/>
    <property type="evidence" value="ECO:0007669"/>
    <property type="project" value="UniProtKB-KW"/>
</dbReference>
<comment type="catalytic activity">
    <reaction evidence="16 17 18">
        <text>UDP-N-acetyl-alpha-D-muramoyl-L-alanine + D-glutamate + ATP = UDP-N-acetyl-alpha-D-muramoyl-L-alanyl-D-glutamate + ADP + phosphate + H(+)</text>
        <dbReference type="Rhea" id="RHEA:16429"/>
        <dbReference type="ChEBI" id="CHEBI:15378"/>
        <dbReference type="ChEBI" id="CHEBI:29986"/>
        <dbReference type="ChEBI" id="CHEBI:30616"/>
        <dbReference type="ChEBI" id="CHEBI:43474"/>
        <dbReference type="ChEBI" id="CHEBI:83898"/>
        <dbReference type="ChEBI" id="CHEBI:83900"/>
        <dbReference type="ChEBI" id="CHEBI:456216"/>
        <dbReference type="EC" id="6.3.2.9"/>
    </reaction>
</comment>
<evidence type="ECO:0000256" key="13">
    <source>
        <dbReference type="ARBA" id="ARBA00023316"/>
    </source>
</evidence>
<feature type="binding site" evidence="17">
    <location>
        <begin position="114"/>
        <end position="120"/>
    </location>
    <ligand>
        <name>ATP</name>
        <dbReference type="ChEBI" id="CHEBI:30616"/>
    </ligand>
</feature>
<dbReference type="PANTHER" id="PTHR43692">
    <property type="entry name" value="UDP-N-ACETYLMURAMOYLALANINE--D-GLUTAMATE LIGASE"/>
    <property type="match status" value="1"/>
</dbReference>
<reference evidence="22" key="1">
    <citation type="submission" date="2015-07" db="EMBL/GenBank/DDBJ databases">
        <title>Draft genome sequence of the purine-degrading Gottschalkia purinilyticum DSM 1384 (formerly Clostridium purinilyticum).</title>
        <authorList>
            <person name="Poehlein A."/>
            <person name="Schiel-Bengelsdorf B."/>
            <person name="Bengelsdorf F.R."/>
            <person name="Daniel R."/>
            <person name="Duerre P."/>
        </authorList>
    </citation>
    <scope>NUCLEOTIDE SEQUENCE [LARGE SCALE GENOMIC DNA]</scope>
    <source>
        <strain evidence="22">DSM 1384</strain>
    </source>
</reference>
<dbReference type="Pfam" id="PF02875">
    <property type="entry name" value="Mur_ligase_C"/>
    <property type="match status" value="1"/>
</dbReference>
<dbReference type="AlphaFoldDB" id="A0A0L0WEL8"/>
<evidence type="ECO:0000256" key="17">
    <source>
        <dbReference type="HAMAP-Rule" id="MF_00639"/>
    </source>
</evidence>
<dbReference type="GO" id="GO:0071555">
    <property type="term" value="P:cell wall organization"/>
    <property type="evidence" value="ECO:0007669"/>
    <property type="project" value="UniProtKB-KW"/>
</dbReference>
<organism evidence="21 22">
    <name type="scientific">Gottschalkia purinilytica</name>
    <name type="common">Clostridium purinilyticum</name>
    <dbReference type="NCBI Taxonomy" id="1503"/>
    <lineage>
        <taxon>Bacteria</taxon>
        <taxon>Bacillati</taxon>
        <taxon>Bacillota</taxon>
        <taxon>Tissierellia</taxon>
        <taxon>Tissierellales</taxon>
        <taxon>Gottschalkiaceae</taxon>
        <taxon>Gottschalkia</taxon>
    </lineage>
</organism>
<protein>
    <recommendedName>
        <fullName evidence="6 17">UDP-N-acetylmuramoylalanine--D-glutamate ligase</fullName>
        <ecNumber evidence="5 17">6.3.2.9</ecNumber>
    </recommendedName>
    <alternativeName>
        <fullName evidence="15 17">D-glutamic acid-adding enzyme</fullName>
    </alternativeName>
    <alternativeName>
        <fullName evidence="14 17">UDP-N-acetylmuramoyl-L-alanyl-D-glutamate synthetase</fullName>
    </alternativeName>
</protein>
<keyword evidence="17 18" id="KW-0132">Cell division</keyword>
<evidence type="ECO:0000256" key="2">
    <source>
        <dbReference type="ARBA" id="ARBA00004496"/>
    </source>
</evidence>
<keyword evidence="11 17" id="KW-0133">Cell shape</keyword>
<evidence type="ECO:0000256" key="3">
    <source>
        <dbReference type="ARBA" id="ARBA00004752"/>
    </source>
</evidence>
<feature type="domain" description="Mur ligase central" evidence="20">
    <location>
        <begin position="112"/>
        <end position="290"/>
    </location>
</feature>
<dbReference type="Proteomes" id="UP000037267">
    <property type="component" value="Unassembled WGS sequence"/>
</dbReference>
<keyword evidence="12 17" id="KW-0573">Peptidoglycan synthesis</keyword>
<dbReference type="NCBIfam" id="TIGR01087">
    <property type="entry name" value="murD"/>
    <property type="match status" value="1"/>
</dbReference>
<keyword evidence="13 17" id="KW-0961">Cell wall biogenesis/degradation</keyword>
<dbReference type="InterPro" id="IPR013221">
    <property type="entry name" value="Mur_ligase_cen"/>
</dbReference>
<dbReference type="GO" id="GO:0008764">
    <property type="term" value="F:UDP-N-acetylmuramoylalanine-D-glutamate ligase activity"/>
    <property type="evidence" value="ECO:0007669"/>
    <property type="project" value="UniProtKB-UniRule"/>
</dbReference>
<evidence type="ECO:0000256" key="1">
    <source>
        <dbReference type="ARBA" id="ARBA00002734"/>
    </source>
</evidence>
<comment type="similarity">
    <text evidence="4 17">Belongs to the MurCDEF family.</text>
</comment>
<dbReference type="PANTHER" id="PTHR43692:SF1">
    <property type="entry name" value="UDP-N-ACETYLMURAMOYLALANINE--D-GLUTAMATE LIGASE"/>
    <property type="match status" value="1"/>
</dbReference>
<dbReference type="SUPFAM" id="SSF53244">
    <property type="entry name" value="MurD-like peptide ligases, peptide-binding domain"/>
    <property type="match status" value="1"/>
</dbReference>
<evidence type="ECO:0000256" key="8">
    <source>
        <dbReference type="ARBA" id="ARBA00022598"/>
    </source>
</evidence>
<dbReference type="GO" id="GO:0005524">
    <property type="term" value="F:ATP binding"/>
    <property type="evidence" value="ECO:0007669"/>
    <property type="project" value="UniProtKB-UniRule"/>
</dbReference>
<evidence type="ECO:0000256" key="10">
    <source>
        <dbReference type="ARBA" id="ARBA00022840"/>
    </source>
</evidence>
<feature type="domain" description="Mur ligase C-terminal" evidence="19">
    <location>
        <begin position="312"/>
        <end position="426"/>
    </location>
</feature>
<evidence type="ECO:0000313" key="22">
    <source>
        <dbReference type="Proteomes" id="UP000037267"/>
    </source>
</evidence>
<sequence>MNLKDKNILVLGLAVSGVSTSKALSKLGANVIVTDMKKEEELKEYIEELKDIHITYVLGSNDVDLEKIDLIIKSPGIPLDIPIIKNAESKGIEVITDIELSYRISKNRFIAITGTNGKTTTTSLTGEIFKKAGFGTHVTGNIGVGILWEVVNSHDDDVFIIEASSFQLDSTKKFKPKVSLITNITPDHLNWHKTIENYIKAKQKVFRNQDKDDFTILNYDDHILRSMEKYTSGNLIFFSSSNVLSKGVYVKDNYIVVNDGKNIKNVISLDHIKIPGKHNLENALSAVAIAWVMGVSIDVISDVLMNFEGVEHRLEFVDEIKKVRYFNDSKGTNPDASIKAIEAINSPIILIAGGMDKGGSFDDFVDSFDNKVKALILIGETAEKIKNTAINKKFSNIYIVETIQEAVQKSFEISNEGDNVLLSPACASWDMFESYEERGRVFKKEVKLLREA</sequence>
<evidence type="ECO:0000256" key="12">
    <source>
        <dbReference type="ARBA" id="ARBA00022984"/>
    </source>
</evidence>
<comment type="caution">
    <text evidence="21">The sequence shown here is derived from an EMBL/GenBank/DDBJ whole genome shotgun (WGS) entry which is preliminary data.</text>
</comment>
<accession>A0A0L0WEL8</accession>
<keyword evidence="9 17" id="KW-0547">Nucleotide-binding</keyword>
<dbReference type="SUPFAM" id="SSF53623">
    <property type="entry name" value="MurD-like peptide ligases, catalytic domain"/>
    <property type="match status" value="1"/>
</dbReference>
<proteinExistence type="inferred from homology"/>
<evidence type="ECO:0000256" key="18">
    <source>
        <dbReference type="RuleBase" id="RU003664"/>
    </source>
</evidence>
<evidence type="ECO:0000259" key="20">
    <source>
        <dbReference type="Pfam" id="PF08245"/>
    </source>
</evidence>
<comment type="function">
    <text evidence="1 17 18">Cell wall formation. Catalyzes the addition of glutamate to the nucleotide precursor UDP-N-acetylmuramoyl-L-alanine (UMA).</text>
</comment>
<dbReference type="OrthoDB" id="9809796at2"/>
<dbReference type="Pfam" id="PF08245">
    <property type="entry name" value="Mur_ligase_M"/>
    <property type="match status" value="1"/>
</dbReference>
<dbReference type="Gene3D" id="3.90.190.20">
    <property type="entry name" value="Mur ligase, C-terminal domain"/>
    <property type="match status" value="1"/>
</dbReference>
<dbReference type="STRING" id="1503.CLPU_1c00880"/>
<dbReference type="InterPro" id="IPR036565">
    <property type="entry name" value="Mur-like_cat_sf"/>
</dbReference>
<dbReference type="InterPro" id="IPR005762">
    <property type="entry name" value="MurD"/>
</dbReference>
<evidence type="ECO:0000259" key="19">
    <source>
        <dbReference type="Pfam" id="PF02875"/>
    </source>
</evidence>
<dbReference type="EC" id="6.3.2.9" evidence="5 17"/>
<evidence type="ECO:0000256" key="15">
    <source>
        <dbReference type="ARBA" id="ARBA00032324"/>
    </source>
</evidence>
<dbReference type="InterPro" id="IPR004101">
    <property type="entry name" value="Mur_ligase_C"/>
</dbReference>
<evidence type="ECO:0000256" key="9">
    <source>
        <dbReference type="ARBA" id="ARBA00022741"/>
    </source>
</evidence>
<evidence type="ECO:0000256" key="16">
    <source>
        <dbReference type="ARBA" id="ARBA00047632"/>
    </source>
</evidence>
<evidence type="ECO:0000256" key="14">
    <source>
        <dbReference type="ARBA" id="ARBA00030398"/>
    </source>
</evidence>
<name>A0A0L0WEL8_GOTPU</name>
<dbReference type="InterPro" id="IPR036615">
    <property type="entry name" value="Mur_ligase_C_dom_sf"/>
</dbReference>
<dbReference type="GO" id="GO:0009252">
    <property type="term" value="P:peptidoglycan biosynthetic process"/>
    <property type="evidence" value="ECO:0007669"/>
    <property type="project" value="UniProtKB-UniRule"/>
</dbReference>
<keyword evidence="17 18" id="KW-0131">Cell cycle</keyword>
<dbReference type="EMBL" id="LGSS01000001">
    <property type="protein sequence ID" value="KNF09923.1"/>
    <property type="molecule type" value="Genomic_DNA"/>
</dbReference>
<keyword evidence="10 17" id="KW-0067">ATP-binding</keyword>
<dbReference type="UniPathway" id="UPA00219"/>
<dbReference type="GO" id="GO:0051301">
    <property type="term" value="P:cell division"/>
    <property type="evidence" value="ECO:0007669"/>
    <property type="project" value="UniProtKB-KW"/>
</dbReference>
<evidence type="ECO:0000256" key="6">
    <source>
        <dbReference type="ARBA" id="ARBA00015655"/>
    </source>
</evidence>
<comment type="pathway">
    <text evidence="3 17 18">Cell wall biogenesis; peptidoglycan biosynthesis.</text>
</comment>
<evidence type="ECO:0000256" key="7">
    <source>
        <dbReference type="ARBA" id="ARBA00022490"/>
    </source>
</evidence>
<evidence type="ECO:0000313" key="21">
    <source>
        <dbReference type="EMBL" id="KNF09923.1"/>
    </source>
</evidence>
<dbReference type="RefSeq" id="WP_050353662.1">
    <property type="nucleotide sequence ID" value="NZ_LGSS01000001.1"/>
</dbReference>
<dbReference type="Pfam" id="PF21799">
    <property type="entry name" value="MurD-like_N"/>
    <property type="match status" value="1"/>
</dbReference>
<dbReference type="SUPFAM" id="SSF51984">
    <property type="entry name" value="MurCD N-terminal domain"/>
    <property type="match status" value="1"/>
</dbReference>
<dbReference type="Gene3D" id="3.40.50.720">
    <property type="entry name" value="NAD(P)-binding Rossmann-like Domain"/>
    <property type="match status" value="1"/>
</dbReference>
<comment type="subcellular location">
    <subcellularLocation>
        <location evidence="2 17 18">Cytoplasm</location>
    </subcellularLocation>
</comment>
<dbReference type="Gene3D" id="3.40.1190.10">
    <property type="entry name" value="Mur-like, catalytic domain"/>
    <property type="match status" value="1"/>
</dbReference>
<gene>
    <name evidence="17 21" type="primary">murD</name>
    <name evidence="21" type="ORF">CLPU_1c00880</name>
</gene>
<evidence type="ECO:0000256" key="4">
    <source>
        <dbReference type="ARBA" id="ARBA00010416"/>
    </source>
</evidence>
<keyword evidence="7 17" id="KW-0963">Cytoplasm</keyword>
<dbReference type="HAMAP" id="MF_00639">
    <property type="entry name" value="MurD"/>
    <property type="match status" value="1"/>
</dbReference>
<evidence type="ECO:0000256" key="11">
    <source>
        <dbReference type="ARBA" id="ARBA00022960"/>
    </source>
</evidence>
<keyword evidence="22" id="KW-1185">Reference proteome</keyword>
<dbReference type="GO" id="GO:0005737">
    <property type="term" value="C:cytoplasm"/>
    <property type="evidence" value="ECO:0007669"/>
    <property type="project" value="UniProtKB-SubCell"/>
</dbReference>
<evidence type="ECO:0000256" key="5">
    <source>
        <dbReference type="ARBA" id="ARBA00012212"/>
    </source>
</evidence>